<protein>
    <submittedName>
        <fullName evidence="1">Uncharacterized protein</fullName>
    </submittedName>
</protein>
<dbReference type="AlphaFoldDB" id="A0A6C0LL64"/>
<organism evidence="1">
    <name type="scientific">viral metagenome</name>
    <dbReference type="NCBI Taxonomy" id="1070528"/>
    <lineage>
        <taxon>unclassified sequences</taxon>
        <taxon>metagenomes</taxon>
        <taxon>organismal metagenomes</taxon>
    </lineage>
</organism>
<sequence>MENGETSYIKTDDNKIINEKCIRWVQKMNECLEVCLKPTGCDIESKDTHKICKSNNLDSYSKLNKHFE</sequence>
<name>A0A6C0LL64_9ZZZZ</name>
<dbReference type="EMBL" id="MN740523">
    <property type="protein sequence ID" value="QHU31070.1"/>
    <property type="molecule type" value="Genomic_DNA"/>
</dbReference>
<accession>A0A6C0LL64</accession>
<evidence type="ECO:0000313" key="1">
    <source>
        <dbReference type="EMBL" id="QHU31070.1"/>
    </source>
</evidence>
<proteinExistence type="predicted"/>
<reference evidence="1" key="1">
    <citation type="journal article" date="2020" name="Nature">
        <title>Giant virus diversity and host interactions through global metagenomics.</title>
        <authorList>
            <person name="Schulz F."/>
            <person name="Roux S."/>
            <person name="Paez-Espino D."/>
            <person name="Jungbluth S."/>
            <person name="Walsh D.A."/>
            <person name="Denef V.J."/>
            <person name="McMahon K.D."/>
            <person name="Konstantinidis K.T."/>
            <person name="Eloe-Fadrosh E.A."/>
            <person name="Kyrpides N.C."/>
            <person name="Woyke T."/>
        </authorList>
    </citation>
    <scope>NUCLEOTIDE SEQUENCE</scope>
    <source>
        <strain evidence="1">GVMAG-M-3300027892-73</strain>
    </source>
</reference>